<evidence type="ECO:0000313" key="3">
    <source>
        <dbReference type="EMBL" id="WNY27544.1"/>
    </source>
</evidence>
<dbReference type="InterPro" id="IPR038726">
    <property type="entry name" value="PDDEXK_AddAB-type"/>
</dbReference>
<protein>
    <recommendedName>
        <fullName evidence="2">PD-(D/E)XK endonuclease-like domain-containing protein</fullName>
    </recommendedName>
</protein>
<accession>A0AA96ZWB3</accession>
<proteinExistence type="predicted"/>
<evidence type="ECO:0000256" key="1">
    <source>
        <dbReference type="SAM" id="Coils"/>
    </source>
</evidence>
<gene>
    <name evidence="3" type="ORF">MsAm2_13460</name>
</gene>
<dbReference type="InterPro" id="IPR011604">
    <property type="entry name" value="PDDEXK-like_dom_sf"/>
</dbReference>
<feature type="domain" description="PD-(D/E)XK endonuclease-like" evidence="2">
    <location>
        <begin position="5"/>
        <end position="255"/>
    </location>
</feature>
<evidence type="ECO:0000313" key="4">
    <source>
        <dbReference type="Proteomes" id="UP001304970"/>
    </source>
</evidence>
<dbReference type="InterPro" id="IPR011335">
    <property type="entry name" value="Restrct_endonuc-II-like"/>
</dbReference>
<dbReference type="GeneID" id="89228771"/>
<dbReference type="Proteomes" id="UP001304970">
    <property type="component" value="Chromosome"/>
</dbReference>
<dbReference type="AlphaFoldDB" id="A0AA96ZWB3"/>
<dbReference type="EMBL" id="CP131061">
    <property type="protein sequence ID" value="WNY27544.1"/>
    <property type="molecule type" value="Genomic_DNA"/>
</dbReference>
<reference evidence="3 4" key="1">
    <citation type="submission" date="2023-07" db="EMBL/GenBank/DDBJ databases">
        <title>Closed genome sequence of Methanosarcinaceae archaeon Am2.</title>
        <authorList>
            <person name="Poehlein A."/>
            <person name="Protasov E."/>
            <person name="Platt K."/>
            <person name="Reeh H."/>
            <person name="Daniel R."/>
            <person name="Brune A."/>
        </authorList>
    </citation>
    <scope>NUCLEOTIDE SEQUENCE [LARGE SCALE GENOMIC DNA]</scope>
    <source>
        <strain evidence="3 4">Am2</strain>
    </source>
</reference>
<dbReference type="SUPFAM" id="SSF52980">
    <property type="entry name" value="Restriction endonuclease-like"/>
    <property type="match status" value="1"/>
</dbReference>
<evidence type="ECO:0000259" key="2">
    <source>
        <dbReference type="Pfam" id="PF12705"/>
    </source>
</evidence>
<feature type="coiled-coil region" evidence="1">
    <location>
        <begin position="200"/>
        <end position="227"/>
    </location>
</feature>
<name>A0AA96ZWB3_9EURY</name>
<sequence length="262" mass="30885">MTVYSHTRLALYEKCPLAYKFRYIDKIKPEVGFIGIEMFMGSRVHETLEYVYKQRKKSPLEKITLSEILNYYTFIWKNKWSDDVKVIKEGMTAADYLDQGKLILSEYFHTYQPFDQDETLSVEERIDISIEGFKLMGFIDRVSVNKETGRLEIHDYKTSGNLPEVSDLLKDRQLALYQIGVQRKYNFDGKDCDIVYHFLKYKKEIRFQKTEEELEDLKKKIVGLIQTVELASWENNFPASVGNFCRWCEFSAQCPSFPSLKS</sequence>
<keyword evidence="1" id="KW-0175">Coiled coil</keyword>
<dbReference type="Gene3D" id="3.90.320.10">
    <property type="match status" value="1"/>
</dbReference>
<dbReference type="Pfam" id="PF12705">
    <property type="entry name" value="PDDEXK_1"/>
    <property type="match status" value="1"/>
</dbReference>
<organism evidence="3 4">
    <name type="scientific">Methanolapillus ohkumae</name>
    <dbReference type="NCBI Taxonomy" id="3028298"/>
    <lineage>
        <taxon>Archaea</taxon>
        <taxon>Methanobacteriati</taxon>
        <taxon>Methanobacteriota</taxon>
        <taxon>Stenosarchaea group</taxon>
        <taxon>Methanomicrobia</taxon>
        <taxon>Methanosarcinales</taxon>
        <taxon>Methanosarcinaceae</taxon>
        <taxon>Methanolapillus</taxon>
    </lineage>
</organism>
<keyword evidence="4" id="KW-1185">Reference proteome</keyword>
<dbReference type="RefSeq" id="WP_338097508.1">
    <property type="nucleotide sequence ID" value="NZ_CP131061.1"/>
</dbReference>